<dbReference type="InterPro" id="IPR041698">
    <property type="entry name" value="Methyltransf_25"/>
</dbReference>
<dbReference type="PANTHER" id="PTHR43861:SF3">
    <property type="entry name" value="PUTATIVE (AFU_ORTHOLOGUE AFUA_2G14390)-RELATED"/>
    <property type="match status" value="1"/>
</dbReference>
<dbReference type="RefSeq" id="WP_059753570.1">
    <property type="nucleotide sequence ID" value="NZ_LDUG01000018.1"/>
</dbReference>
<name>A0A106BR28_THIDE</name>
<evidence type="ECO:0000256" key="1">
    <source>
        <dbReference type="ARBA" id="ARBA00022679"/>
    </source>
</evidence>
<dbReference type="AlphaFoldDB" id="A0A106BR28"/>
<dbReference type="SUPFAM" id="SSF53335">
    <property type="entry name" value="S-adenosyl-L-methionine-dependent methyltransferases"/>
    <property type="match status" value="1"/>
</dbReference>
<protein>
    <submittedName>
        <fullName evidence="3">SAM-dependent methyltransferase</fullName>
    </submittedName>
</protein>
<dbReference type="PATRIC" id="fig|36861.3.peg.790"/>
<dbReference type="Proteomes" id="UP000064243">
    <property type="component" value="Unassembled WGS sequence"/>
</dbReference>
<evidence type="ECO:0000259" key="2">
    <source>
        <dbReference type="Pfam" id="PF13649"/>
    </source>
</evidence>
<gene>
    <name evidence="3" type="ORF">ABW22_06585</name>
</gene>
<comment type="caution">
    <text evidence="3">The sequence shown here is derived from an EMBL/GenBank/DDBJ whole genome shotgun (WGS) entry which is preliminary data.</text>
</comment>
<evidence type="ECO:0000313" key="3">
    <source>
        <dbReference type="EMBL" id="KVW97061.1"/>
    </source>
</evidence>
<proteinExistence type="predicted"/>
<keyword evidence="3" id="KW-0489">Methyltransferase</keyword>
<accession>A0A106BR28</accession>
<dbReference type="GO" id="GO:0032259">
    <property type="term" value="P:methylation"/>
    <property type="evidence" value="ECO:0007669"/>
    <property type="project" value="UniProtKB-KW"/>
</dbReference>
<reference evidence="3 4" key="1">
    <citation type="journal article" date="2015" name="Appl. Environ. Microbiol.">
        <title>Aerobic and Anaerobic Thiosulfate Oxidation by a Cold-Adapted, Subglacial Chemoautotroph.</title>
        <authorList>
            <person name="Harrold Z.R."/>
            <person name="Skidmore M.L."/>
            <person name="Hamilton T.L."/>
            <person name="Desch L."/>
            <person name="Amada K."/>
            <person name="van Gelder W."/>
            <person name="Glover K."/>
            <person name="Roden E.E."/>
            <person name="Boyd E.S."/>
        </authorList>
    </citation>
    <scope>NUCLEOTIDE SEQUENCE [LARGE SCALE GENOMIC DNA]</scope>
    <source>
        <strain evidence="3 4">RG</strain>
    </source>
</reference>
<keyword evidence="4" id="KW-1185">Reference proteome</keyword>
<dbReference type="Pfam" id="PF13649">
    <property type="entry name" value="Methyltransf_25"/>
    <property type="match status" value="1"/>
</dbReference>
<dbReference type="Gene3D" id="3.40.50.150">
    <property type="entry name" value="Vaccinia Virus protein VP39"/>
    <property type="match status" value="1"/>
</dbReference>
<keyword evidence="1 3" id="KW-0808">Transferase</keyword>
<dbReference type="EMBL" id="LDUG01000018">
    <property type="protein sequence ID" value="KVW97061.1"/>
    <property type="molecule type" value="Genomic_DNA"/>
</dbReference>
<dbReference type="InterPro" id="IPR029063">
    <property type="entry name" value="SAM-dependent_MTases_sf"/>
</dbReference>
<dbReference type="GO" id="GO:0008168">
    <property type="term" value="F:methyltransferase activity"/>
    <property type="evidence" value="ECO:0007669"/>
    <property type="project" value="UniProtKB-KW"/>
</dbReference>
<dbReference type="PANTHER" id="PTHR43861">
    <property type="entry name" value="TRANS-ACONITATE 2-METHYLTRANSFERASE-RELATED"/>
    <property type="match status" value="1"/>
</dbReference>
<feature type="domain" description="Methyltransferase" evidence="2">
    <location>
        <begin position="39"/>
        <end position="131"/>
    </location>
</feature>
<sequence length="202" mass="22072">MSSDFWDARYATDDYIFGTAPNVFLASQAALIQPGMRALAIADGEGRNGVWLAEQGAQVHAIDFSAAALEKARRLAAERGVTLEIEQADVLNWAWPEAAYDLVAAIFIQFTPPPERDRIIAGIRRTLKPGGVLILQGYTPKQVEFATGGPPNAANMYTADLLREWFGDWEILHLHAHESVISEGSHHHGMSALIDLVAKKPA</sequence>
<organism evidence="3 4">
    <name type="scientific">Thiobacillus denitrificans</name>
    <dbReference type="NCBI Taxonomy" id="36861"/>
    <lineage>
        <taxon>Bacteria</taxon>
        <taxon>Pseudomonadati</taxon>
        <taxon>Pseudomonadota</taxon>
        <taxon>Betaproteobacteria</taxon>
        <taxon>Nitrosomonadales</taxon>
        <taxon>Thiobacillaceae</taxon>
        <taxon>Thiobacillus</taxon>
    </lineage>
</organism>
<dbReference type="OrthoDB" id="9786503at2"/>
<dbReference type="CDD" id="cd02440">
    <property type="entry name" value="AdoMet_MTases"/>
    <property type="match status" value="1"/>
</dbReference>
<evidence type="ECO:0000313" key="4">
    <source>
        <dbReference type="Proteomes" id="UP000064243"/>
    </source>
</evidence>